<dbReference type="AlphaFoldDB" id="A0A7C9UXB3"/>
<sequence length="167" mass="19106">MAVPLIIPILTCIGGAVVGALSRQPEINRLKEQVHVLQTQVSRLQTTIQEQQRQIEELKIRVNTLKAWNFVEKRRALGITRGYLIMQYGFKEYVELTILQAKGQGISAEELRFFNAFNLMMTGSEIGEEDKQFVKIFISSRYRYQIENLIAMDDGAQSELVRKVEAA</sequence>
<feature type="coiled-coil region" evidence="1">
    <location>
        <begin position="27"/>
        <end position="68"/>
    </location>
</feature>
<protein>
    <submittedName>
        <fullName evidence="2">Uncharacterized protein</fullName>
    </submittedName>
</protein>
<gene>
    <name evidence="2" type="ORF">G4223_02635</name>
</gene>
<name>A0A7C9UXB3_9PROT</name>
<dbReference type="Gene3D" id="1.20.5.340">
    <property type="match status" value="1"/>
</dbReference>
<evidence type="ECO:0000313" key="2">
    <source>
        <dbReference type="EMBL" id="NFV79011.1"/>
    </source>
</evidence>
<accession>A0A7C9UXB3</accession>
<dbReference type="Proteomes" id="UP000480684">
    <property type="component" value="Unassembled WGS sequence"/>
</dbReference>
<comment type="caution">
    <text evidence="2">The sequence shown here is derived from an EMBL/GenBank/DDBJ whole genome shotgun (WGS) entry which is preliminary data.</text>
</comment>
<evidence type="ECO:0000256" key="1">
    <source>
        <dbReference type="SAM" id="Coils"/>
    </source>
</evidence>
<reference evidence="2 3" key="1">
    <citation type="submission" date="2020-02" db="EMBL/GenBank/DDBJ databases">
        <authorList>
            <person name="Dziuba M."/>
            <person name="Kuznetsov B."/>
            <person name="Mardanov A."/>
            <person name="Ravin N."/>
            <person name="Grouzdev D."/>
        </authorList>
    </citation>
    <scope>NUCLEOTIDE SEQUENCE [LARGE SCALE GENOMIC DNA]</scope>
    <source>
        <strain evidence="2 3">SpK</strain>
    </source>
</reference>
<dbReference type="RefSeq" id="WP_163674628.1">
    <property type="nucleotide sequence ID" value="NZ_JAAIYP010000008.1"/>
</dbReference>
<keyword evidence="3" id="KW-1185">Reference proteome</keyword>
<keyword evidence="1" id="KW-0175">Coiled coil</keyword>
<dbReference type="EMBL" id="JAAIYP010000008">
    <property type="protein sequence ID" value="NFV79011.1"/>
    <property type="molecule type" value="Genomic_DNA"/>
</dbReference>
<organism evidence="2 3">
    <name type="scientific">Magnetospirillum aberrantis SpK</name>
    <dbReference type="NCBI Taxonomy" id="908842"/>
    <lineage>
        <taxon>Bacteria</taxon>
        <taxon>Pseudomonadati</taxon>
        <taxon>Pseudomonadota</taxon>
        <taxon>Alphaproteobacteria</taxon>
        <taxon>Rhodospirillales</taxon>
        <taxon>Rhodospirillaceae</taxon>
        <taxon>Magnetospirillum</taxon>
    </lineage>
</organism>
<evidence type="ECO:0000313" key="3">
    <source>
        <dbReference type="Proteomes" id="UP000480684"/>
    </source>
</evidence>
<proteinExistence type="predicted"/>